<evidence type="ECO:0000259" key="14">
    <source>
        <dbReference type="PROSITE" id="PS50060"/>
    </source>
</evidence>
<dbReference type="GO" id="GO:0006508">
    <property type="term" value="P:proteolysis"/>
    <property type="evidence" value="ECO:0007669"/>
    <property type="project" value="UniProtKB-KW"/>
</dbReference>
<evidence type="ECO:0000256" key="4">
    <source>
        <dbReference type="ARBA" id="ARBA00022801"/>
    </source>
</evidence>
<feature type="binding site" evidence="10">
    <location>
        <position position="155"/>
    </location>
    <ligand>
        <name>Zn(2+)</name>
        <dbReference type="ChEBI" id="CHEBI:29105"/>
        <note>catalytic</note>
    </ligand>
</feature>
<proteinExistence type="predicted"/>
<dbReference type="Gene3D" id="3.40.390.10">
    <property type="entry name" value="Collagenase (Catalytic Domain)"/>
    <property type="match status" value="1"/>
</dbReference>
<comment type="caution">
    <text evidence="16">The sequence shown here is derived from an EMBL/GenBank/DDBJ whole genome shotgun (WGS) entry which is preliminary data.</text>
</comment>
<dbReference type="FunFam" id="2.60.210.10:FF:000009">
    <property type="entry name" value="Meprin A subunit"/>
    <property type="match status" value="1"/>
</dbReference>
<dbReference type="PRINTS" id="PR00020">
    <property type="entry name" value="MAMDOMAIN"/>
</dbReference>
<keyword evidence="9" id="KW-0325">Glycoprotein</keyword>
<dbReference type="SMART" id="SM00235">
    <property type="entry name" value="ZnMc"/>
    <property type="match status" value="1"/>
</dbReference>
<protein>
    <recommendedName>
        <fullName evidence="11">Metalloendopeptidase</fullName>
        <ecNumber evidence="11">3.4.24.-</ecNumber>
    </recommendedName>
</protein>
<dbReference type="Gene3D" id="2.60.210.10">
    <property type="entry name" value="Apoptosis, Tumor Necrosis Factor Receptor Associated Protein 2, Chain A"/>
    <property type="match status" value="1"/>
</dbReference>
<evidence type="ECO:0000313" key="16">
    <source>
        <dbReference type="EMBL" id="KAJ8388859.1"/>
    </source>
</evidence>
<evidence type="ECO:0000256" key="11">
    <source>
        <dbReference type="RuleBase" id="RU361183"/>
    </source>
</evidence>
<dbReference type="CDD" id="cd06263">
    <property type="entry name" value="MAM"/>
    <property type="match status" value="1"/>
</dbReference>
<evidence type="ECO:0000256" key="3">
    <source>
        <dbReference type="ARBA" id="ARBA00022729"/>
    </source>
</evidence>
<feature type="domain" description="Peptidase M12A" evidence="15">
    <location>
        <begin position="55"/>
        <end position="249"/>
    </location>
</feature>
<keyword evidence="4 10" id="KW-0378">Hydrolase</keyword>
<dbReference type="Pfam" id="PF01400">
    <property type="entry name" value="Astacin"/>
    <property type="match status" value="1"/>
</dbReference>
<dbReference type="InterPro" id="IPR001506">
    <property type="entry name" value="Peptidase_M12A"/>
</dbReference>
<dbReference type="PROSITE" id="PS50060">
    <property type="entry name" value="MAM_2"/>
    <property type="match status" value="1"/>
</dbReference>
<comment type="caution">
    <text evidence="10">Lacks conserved residue(s) required for the propagation of feature annotation.</text>
</comment>
<feature type="binding site" evidence="10">
    <location>
        <position position="145"/>
    </location>
    <ligand>
        <name>Zn(2+)</name>
        <dbReference type="ChEBI" id="CHEBI:29105"/>
        <note>catalytic</note>
    </ligand>
</feature>
<dbReference type="PRINTS" id="PR00480">
    <property type="entry name" value="ASTACIN"/>
</dbReference>
<evidence type="ECO:0000256" key="13">
    <source>
        <dbReference type="SAM" id="Phobius"/>
    </source>
</evidence>
<evidence type="ECO:0000313" key="17">
    <source>
        <dbReference type="Proteomes" id="UP001221898"/>
    </source>
</evidence>
<keyword evidence="8" id="KW-1015">Disulfide bond</keyword>
<dbReference type="GO" id="GO:0016020">
    <property type="term" value="C:membrane"/>
    <property type="evidence" value="ECO:0007669"/>
    <property type="project" value="InterPro"/>
</dbReference>
<keyword evidence="13" id="KW-1133">Transmembrane helix</keyword>
<dbReference type="SUPFAM" id="SSF55486">
    <property type="entry name" value="Metalloproteases ('zincins'), catalytic domain"/>
    <property type="match status" value="1"/>
</dbReference>
<feature type="region of interest" description="Disordered" evidence="12">
    <location>
        <begin position="605"/>
        <end position="625"/>
    </location>
</feature>
<evidence type="ECO:0000256" key="7">
    <source>
        <dbReference type="ARBA" id="ARBA00023145"/>
    </source>
</evidence>
<evidence type="ECO:0000256" key="2">
    <source>
        <dbReference type="ARBA" id="ARBA00022723"/>
    </source>
</evidence>
<evidence type="ECO:0000256" key="5">
    <source>
        <dbReference type="ARBA" id="ARBA00022833"/>
    </source>
</evidence>
<dbReference type="InterPro" id="IPR024079">
    <property type="entry name" value="MetalloPept_cat_dom_sf"/>
</dbReference>
<organism evidence="16 17">
    <name type="scientific">Aldrovandia affinis</name>
    <dbReference type="NCBI Taxonomy" id="143900"/>
    <lineage>
        <taxon>Eukaryota</taxon>
        <taxon>Metazoa</taxon>
        <taxon>Chordata</taxon>
        <taxon>Craniata</taxon>
        <taxon>Vertebrata</taxon>
        <taxon>Euteleostomi</taxon>
        <taxon>Actinopterygii</taxon>
        <taxon>Neopterygii</taxon>
        <taxon>Teleostei</taxon>
        <taxon>Notacanthiformes</taxon>
        <taxon>Halosauridae</taxon>
        <taxon>Aldrovandia</taxon>
    </lineage>
</organism>
<evidence type="ECO:0000256" key="6">
    <source>
        <dbReference type="ARBA" id="ARBA00023049"/>
    </source>
</evidence>
<dbReference type="FunFam" id="3.40.390.10:FF:000015">
    <property type="entry name" value="Meprin A subunit"/>
    <property type="match status" value="1"/>
</dbReference>
<feature type="chain" id="PRO_5041771806" description="Metalloendopeptidase" evidence="11">
    <location>
        <begin position="19"/>
        <end position="653"/>
    </location>
</feature>
<dbReference type="PROSITE" id="PS51864">
    <property type="entry name" value="ASTACIN"/>
    <property type="match status" value="1"/>
</dbReference>
<keyword evidence="6 10" id="KW-0482">Metalloprotease</keyword>
<evidence type="ECO:0000256" key="10">
    <source>
        <dbReference type="PROSITE-ProRule" id="PRU01211"/>
    </source>
</evidence>
<feature type="compositionally biased region" description="Pro residues" evidence="12">
    <location>
        <begin position="613"/>
        <end position="623"/>
    </location>
</feature>
<dbReference type="Pfam" id="PF00629">
    <property type="entry name" value="MAM"/>
    <property type="match status" value="1"/>
</dbReference>
<feature type="signal peptide" evidence="11">
    <location>
        <begin position="1"/>
        <end position="18"/>
    </location>
</feature>
<feature type="domain" description="MAM" evidence="14">
    <location>
        <begin position="256"/>
        <end position="425"/>
    </location>
</feature>
<keyword evidence="1 10" id="KW-0645">Protease</keyword>
<dbReference type="SUPFAM" id="SSF49899">
    <property type="entry name" value="Concanavalin A-like lectins/glucanases"/>
    <property type="match status" value="1"/>
</dbReference>
<keyword evidence="7" id="KW-0865">Zymogen</keyword>
<evidence type="ECO:0000256" key="1">
    <source>
        <dbReference type="ARBA" id="ARBA00022670"/>
    </source>
</evidence>
<dbReference type="InterPro" id="IPR008974">
    <property type="entry name" value="TRAF-like"/>
</dbReference>
<dbReference type="PANTHER" id="PTHR10127:SF903">
    <property type="entry name" value="MEPRIN A SUBUNIT"/>
    <property type="match status" value="1"/>
</dbReference>
<dbReference type="GO" id="GO:0008270">
    <property type="term" value="F:zinc ion binding"/>
    <property type="evidence" value="ECO:0007669"/>
    <property type="project" value="UniProtKB-UniRule"/>
</dbReference>
<accession>A0AAD7WAH5</accession>
<keyword evidence="17" id="KW-1185">Reference proteome</keyword>
<dbReference type="InterPro" id="IPR006026">
    <property type="entry name" value="Peptidase_Metallo"/>
</dbReference>
<dbReference type="SMART" id="SM00137">
    <property type="entry name" value="MAM"/>
    <property type="match status" value="1"/>
</dbReference>
<feature type="active site" evidence="10">
    <location>
        <position position="146"/>
    </location>
</feature>
<evidence type="ECO:0000256" key="9">
    <source>
        <dbReference type="ARBA" id="ARBA00023180"/>
    </source>
</evidence>
<reference evidence="16" key="1">
    <citation type="journal article" date="2023" name="Science">
        <title>Genome structures resolve the early diversification of teleost fishes.</title>
        <authorList>
            <person name="Parey E."/>
            <person name="Louis A."/>
            <person name="Montfort J."/>
            <person name="Bouchez O."/>
            <person name="Roques C."/>
            <person name="Iampietro C."/>
            <person name="Lluch J."/>
            <person name="Castinel A."/>
            <person name="Donnadieu C."/>
            <person name="Desvignes T."/>
            <person name="Floi Bucao C."/>
            <person name="Jouanno E."/>
            <person name="Wen M."/>
            <person name="Mejri S."/>
            <person name="Dirks R."/>
            <person name="Jansen H."/>
            <person name="Henkel C."/>
            <person name="Chen W.J."/>
            <person name="Zahm M."/>
            <person name="Cabau C."/>
            <person name="Klopp C."/>
            <person name="Thompson A.W."/>
            <person name="Robinson-Rechavi M."/>
            <person name="Braasch I."/>
            <person name="Lecointre G."/>
            <person name="Bobe J."/>
            <person name="Postlethwait J.H."/>
            <person name="Berthelot C."/>
            <person name="Roest Crollius H."/>
            <person name="Guiguen Y."/>
        </authorList>
    </citation>
    <scope>NUCLEOTIDE SEQUENCE</scope>
    <source>
        <strain evidence="16">NC1722</strain>
    </source>
</reference>
<dbReference type="SUPFAM" id="SSF49599">
    <property type="entry name" value="TRAF domain-like"/>
    <property type="match status" value="1"/>
</dbReference>
<dbReference type="Proteomes" id="UP001221898">
    <property type="component" value="Unassembled WGS sequence"/>
</dbReference>
<evidence type="ECO:0000259" key="15">
    <source>
        <dbReference type="PROSITE" id="PS51864"/>
    </source>
</evidence>
<keyword evidence="5 10" id="KW-0862">Zinc</keyword>
<gene>
    <name evidence="16" type="ORF">AAFF_G00126150</name>
</gene>
<keyword evidence="13" id="KW-0472">Membrane</keyword>
<feature type="transmembrane region" description="Helical" evidence="13">
    <location>
        <begin position="629"/>
        <end position="651"/>
    </location>
</feature>
<dbReference type="GO" id="GO:0004222">
    <property type="term" value="F:metalloendopeptidase activity"/>
    <property type="evidence" value="ECO:0007669"/>
    <property type="project" value="UniProtKB-UniRule"/>
</dbReference>
<dbReference type="Gene3D" id="2.60.120.200">
    <property type="match status" value="1"/>
</dbReference>
<name>A0AAD7WAH5_9TELE</name>
<dbReference type="AlphaFoldDB" id="A0AAD7WAH5"/>
<keyword evidence="2 10" id="KW-0479">Metal-binding</keyword>
<dbReference type="EC" id="3.4.24.-" evidence="11"/>
<dbReference type="InterPro" id="IPR013320">
    <property type="entry name" value="ConA-like_dom_sf"/>
</dbReference>
<comment type="cofactor">
    <cofactor evidence="10 11">
        <name>Zn(2+)</name>
        <dbReference type="ChEBI" id="CHEBI:29105"/>
    </cofactor>
    <text evidence="10 11">Binds 1 zinc ion per subunit.</text>
</comment>
<dbReference type="Pfam" id="PF22486">
    <property type="entry name" value="MATH_2"/>
    <property type="match status" value="1"/>
</dbReference>
<dbReference type="EMBL" id="JAINUG010000189">
    <property type="protein sequence ID" value="KAJ8388859.1"/>
    <property type="molecule type" value="Genomic_DNA"/>
</dbReference>
<dbReference type="InterPro" id="IPR002083">
    <property type="entry name" value="MATH/TRAF_dom"/>
</dbReference>
<dbReference type="InterPro" id="IPR000998">
    <property type="entry name" value="MAM_dom"/>
</dbReference>
<keyword evidence="13" id="KW-0812">Transmembrane</keyword>
<evidence type="ECO:0000256" key="12">
    <source>
        <dbReference type="SAM" id="MobiDB-lite"/>
    </source>
</evidence>
<dbReference type="PANTHER" id="PTHR10127">
    <property type="entry name" value="DISCOIDIN, CUB, EGF, LAMININ , AND ZINC METALLOPROTEASE DOMAIN CONTAINING"/>
    <property type="match status" value="1"/>
</dbReference>
<feature type="binding site" evidence="10">
    <location>
        <position position="149"/>
    </location>
    <ligand>
        <name>Zn(2+)</name>
        <dbReference type="ChEBI" id="CHEBI:29105"/>
        <note>catalytic</note>
    </ligand>
</feature>
<keyword evidence="3 11" id="KW-0732">Signal</keyword>
<evidence type="ECO:0000256" key="8">
    <source>
        <dbReference type="ARBA" id="ARBA00023157"/>
    </source>
</evidence>
<sequence length="653" mass="74252">MKYLAFLILGLIAKQSWSLPTQLTDIWEEVDDNIFNINRNLNLSEGDLLLNTKRSAILGNEYRWETPVPYTFDAGLDVNAKGVILKAFEQFYLKTCIGFKLQETEQNYISVQKESGCFSYVGNVLIGGQILSIGNGCDQIGIVEHEFLHALGFFHEQSRYDRDNYITIIWENIEKDKEHNFRKILKNESTTQGTPYDYNSLMHYGPNAFSNGNGTTIITKLPQFQDVIGQRLGMSHYDMVELNKLYNCTSSIAFLLGCSFVNETACELTRCSRSQASWESVTFNPGGPPSGHTNLGISEGTDFFMHFSTATGGEGDRAQLETKRMTPRRNCTVQCLQFYYYHSGNESDQLNIWMREFDDDNDPNGTRRLMGQITGPAADYWQLLHVPLNATKIFQVEFEGQKGEGNSSGGFSVDDINLSETECPHQTFQIRNVEQLIASTTSLYSPRYYSRDGYGYQMWANLKPNHTEVFVRLVSGENDDRLQWPCPWRQITIAIMDQNPDIQQRMSRQMSYTTDPKSHHSFVWDDPRRVGMLFNDSNGQSYYVNSGVGYNNFMTSEEMRRRDFMKAGDIFFLVNMEDISELRFNNALECNTLVQPQNLSLFSTNREDEGPCVTPPTTAPPPTTASSSIMVSSPVIVLLMVLALGHLLLYLNP</sequence>